<evidence type="ECO:0000256" key="4">
    <source>
        <dbReference type="ARBA" id="ARBA00022519"/>
    </source>
</evidence>
<reference evidence="10 11" key="1">
    <citation type="journal article" date="2016" name="Nat. Commun.">
        <title>Thousands of microbial genomes shed light on interconnected biogeochemical processes in an aquifer system.</title>
        <authorList>
            <person name="Anantharaman K."/>
            <person name="Brown C.T."/>
            <person name="Hug L.A."/>
            <person name="Sharon I."/>
            <person name="Castelle C.J."/>
            <person name="Probst A.J."/>
            <person name="Thomas B.C."/>
            <person name="Singh A."/>
            <person name="Wilkins M.J."/>
            <person name="Karaoz U."/>
            <person name="Brodie E.L."/>
            <person name="Williams K.H."/>
            <person name="Hubbard S.S."/>
            <person name="Banfield J.F."/>
        </authorList>
    </citation>
    <scope>NUCLEOTIDE SEQUENCE [LARGE SCALE GENOMIC DNA]</scope>
</reference>
<evidence type="ECO:0000256" key="5">
    <source>
        <dbReference type="ARBA" id="ARBA00022692"/>
    </source>
</evidence>
<evidence type="ECO:0000313" key="11">
    <source>
        <dbReference type="Proteomes" id="UP000176576"/>
    </source>
</evidence>
<dbReference type="Proteomes" id="UP000176576">
    <property type="component" value="Unassembled WGS sequence"/>
</dbReference>
<sequence>MKYNYQARTQEGELRTGAIDAVTLDIAVSSLQRRGLIVVSLDPEEEKSFAGGAFTLFGRVKQKDIVILSQQLATLFEAKVPVVESLQVIISEMGNPLLEREIISLLDDIQGGAAMSQAMARHPKVFSTFYVNMVRSGEESGKLDETFTYLADYLERSYELSSKARNALIYPAFVLATFIIVMILMFVIILPQLIPILNEVGGELPIYTRILISLSNGMRAFGILALLVSAALGLFLWRYYQTAAGRLMAHRFQISIPIIGTLYRKIYMARFADNLQTLLSGGIPVVRALGITAEIIGNEVYRLAVLESIESVKGGNSISTSLAQHPDIPPLLSQMVRIGEETGRLDSILKSIGRFYQKEVDSAVDNLVDLIEPIMILVLGGGVGLLVAAILMPIYSITGQF</sequence>
<evidence type="ECO:0000256" key="8">
    <source>
        <dbReference type="SAM" id="Phobius"/>
    </source>
</evidence>
<name>A0A1G2G7S4_9BACT</name>
<gene>
    <name evidence="10" type="ORF">A3J54_00535</name>
</gene>
<keyword evidence="3" id="KW-1003">Cell membrane</keyword>
<dbReference type="STRING" id="1802117.A3J54_00535"/>
<dbReference type="EMBL" id="MHNN01000011">
    <property type="protein sequence ID" value="OGZ46315.1"/>
    <property type="molecule type" value="Genomic_DNA"/>
</dbReference>
<feature type="transmembrane region" description="Helical" evidence="8">
    <location>
        <begin position="374"/>
        <end position="395"/>
    </location>
</feature>
<feature type="domain" description="Type II secretion system protein GspF" evidence="9">
    <location>
        <begin position="69"/>
        <end position="191"/>
    </location>
</feature>
<evidence type="ECO:0000259" key="9">
    <source>
        <dbReference type="Pfam" id="PF00482"/>
    </source>
</evidence>
<comment type="subcellular location">
    <subcellularLocation>
        <location evidence="1">Cell inner membrane</location>
        <topology evidence="1">Multi-pass membrane protein</topology>
    </subcellularLocation>
</comment>
<dbReference type="InterPro" id="IPR018076">
    <property type="entry name" value="T2SS_GspF_dom"/>
</dbReference>
<evidence type="ECO:0000256" key="1">
    <source>
        <dbReference type="ARBA" id="ARBA00004429"/>
    </source>
</evidence>
<accession>A0A1G2G7S4</accession>
<dbReference type="PANTHER" id="PTHR30012">
    <property type="entry name" value="GENERAL SECRETION PATHWAY PROTEIN"/>
    <property type="match status" value="1"/>
</dbReference>
<protein>
    <recommendedName>
        <fullName evidence="9">Type II secretion system protein GspF domain-containing protein</fullName>
    </recommendedName>
</protein>
<evidence type="ECO:0000313" key="10">
    <source>
        <dbReference type="EMBL" id="OGZ46315.1"/>
    </source>
</evidence>
<evidence type="ECO:0000256" key="2">
    <source>
        <dbReference type="ARBA" id="ARBA00005745"/>
    </source>
</evidence>
<dbReference type="InterPro" id="IPR003004">
    <property type="entry name" value="GspF/PilC"/>
</dbReference>
<dbReference type="PANTHER" id="PTHR30012:SF0">
    <property type="entry name" value="TYPE II SECRETION SYSTEM PROTEIN F-RELATED"/>
    <property type="match status" value="1"/>
</dbReference>
<dbReference type="Gene3D" id="1.20.81.30">
    <property type="entry name" value="Type II secretion system (T2SS), domain F"/>
    <property type="match status" value="2"/>
</dbReference>
<dbReference type="Pfam" id="PF00482">
    <property type="entry name" value="T2SSF"/>
    <property type="match status" value="2"/>
</dbReference>
<dbReference type="GO" id="GO:0005886">
    <property type="term" value="C:plasma membrane"/>
    <property type="evidence" value="ECO:0007669"/>
    <property type="project" value="UniProtKB-SubCell"/>
</dbReference>
<evidence type="ECO:0000256" key="3">
    <source>
        <dbReference type="ARBA" id="ARBA00022475"/>
    </source>
</evidence>
<evidence type="ECO:0000256" key="6">
    <source>
        <dbReference type="ARBA" id="ARBA00022989"/>
    </source>
</evidence>
<keyword evidence="7 8" id="KW-0472">Membrane</keyword>
<keyword evidence="5 8" id="KW-0812">Transmembrane</keyword>
<feature type="transmembrane region" description="Helical" evidence="8">
    <location>
        <begin position="220"/>
        <end position="240"/>
    </location>
</feature>
<dbReference type="InterPro" id="IPR042094">
    <property type="entry name" value="T2SS_GspF_sf"/>
</dbReference>
<feature type="transmembrane region" description="Helical" evidence="8">
    <location>
        <begin position="167"/>
        <end position="190"/>
    </location>
</feature>
<comment type="similarity">
    <text evidence="2">Belongs to the GSP F family.</text>
</comment>
<comment type="caution">
    <text evidence="10">The sequence shown here is derived from an EMBL/GenBank/DDBJ whole genome shotgun (WGS) entry which is preliminary data.</text>
</comment>
<dbReference type="PRINTS" id="PR00812">
    <property type="entry name" value="BCTERIALGSPF"/>
</dbReference>
<dbReference type="AlphaFoldDB" id="A0A1G2G7S4"/>
<dbReference type="FunFam" id="1.20.81.30:FF:000001">
    <property type="entry name" value="Type II secretion system protein F"/>
    <property type="match status" value="1"/>
</dbReference>
<evidence type="ECO:0000256" key="7">
    <source>
        <dbReference type="ARBA" id="ARBA00023136"/>
    </source>
</evidence>
<organism evidence="10 11">
    <name type="scientific">Candidatus Ryanbacteria bacterium RIFCSPHIGHO2_02_FULL_45_13b</name>
    <dbReference type="NCBI Taxonomy" id="1802117"/>
    <lineage>
        <taxon>Bacteria</taxon>
        <taxon>Candidatus Ryaniibacteriota</taxon>
    </lineage>
</organism>
<proteinExistence type="inferred from homology"/>
<keyword evidence="4" id="KW-0997">Cell inner membrane</keyword>
<feature type="domain" description="Type II secretion system protein GspF" evidence="9">
    <location>
        <begin position="271"/>
        <end position="393"/>
    </location>
</feature>
<keyword evidence="6 8" id="KW-1133">Transmembrane helix</keyword>